<organism evidence="1 2">
    <name type="scientific">Rhodobium gokarnense</name>
    <dbReference type="NCBI Taxonomy" id="364296"/>
    <lineage>
        <taxon>Bacteria</taxon>
        <taxon>Pseudomonadati</taxon>
        <taxon>Pseudomonadota</taxon>
        <taxon>Alphaproteobacteria</taxon>
        <taxon>Hyphomicrobiales</taxon>
        <taxon>Rhodobiaceae</taxon>
        <taxon>Rhodobium</taxon>
    </lineage>
</organism>
<gene>
    <name evidence="1" type="ORF">M2319_004393</name>
</gene>
<reference evidence="2" key="1">
    <citation type="submission" date="2023-07" db="EMBL/GenBank/DDBJ databases">
        <title>Genome sequencing of Purple Non-Sulfur Bacteria from various extreme environments.</title>
        <authorList>
            <person name="Mayer M."/>
        </authorList>
    </citation>
    <scope>NUCLEOTIDE SEQUENCE [LARGE SCALE GENOMIC DNA]</scope>
    <source>
        <strain evidence="2">DSM 17935</strain>
    </source>
</reference>
<evidence type="ECO:0000313" key="2">
    <source>
        <dbReference type="Proteomes" id="UP001209755"/>
    </source>
</evidence>
<comment type="caution">
    <text evidence="1">The sequence shown here is derived from an EMBL/GenBank/DDBJ whole genome shotgun (WGS) entry which is preliminary data.</text>
</comment>
<keyword evidence="2" id="KW-1185">Reference proteome</keyword>
<dbReference type="RefSeq" id="WP_264603603.1">
    <property type="nucleotide sequence ID" value="NZ_JAOQNS010000017.1"/>
</dbReference>
<name>A0ABT3HI10_9HYPH</name>
<accession>A0ABT3HI10</accession>
<dbReference type="EMBL" id="JAOQNS010000017">
    <property type="protein sequence ID" value="MCW2310028.1"/>
    <property type="molecule type" value="Genomic_DNA"/>
</dbReference>
<dbReference type="Proteomes" id="UP001209755">
    <property type="component" value="Unassembled WGS sequence"/>
</dbReference>
<proteinExistence type="predicted"/>
<evidence type="ECO:0000313" key="1">
    <source>
        <dbReference type="EMBL" id="MCW2310028.1"/>
    </source>
</evidence>
<protein>
    <submittedName>
        <fullName evidence="1">Uncharacterized protein</fullName>
    </submittedName>
</protein>
<sequence>MDYKTAEALIRNEKESDLDRLYKPVGIAAVSAAAICCSEKKDAGKSRK</sequence>